<dbReference type="SMART" id="SM00271">
    <property type="entry name" value="DnaJ"/>
    <property type="match status" value="1"/>
</dbReference>
<dbReference type="PRINTS" id="PR00625">
    <property type="entry name" value="JDOMAIN"/>
</dbReference>
<dbReference type="SUPFAM" id="SSF46565">
    <property type="entry name" value="Chaperone J-domain"/>
    <property type="match status" value="1"/>
</dbReference>
<dbReference type="CDD" id="cd06257">
    <property type="entry name" value="DnaJ"/>
    <property type="match status" value="1"/>
</dbReference>
<dbReference type="ExpressionAtlas" id="A0A2K3PMI0">
    <property type="expression patterns" value="baseline"/>
</dbReference>
<dbReference type="Pfam" id="PF13456">
    <property type="entry name" value="RVT_3"/>
    <property type="match status" value="1"/>
</dbReference>
<dbReference type="PANTHER" id="PTHR47074">
    <property type="entry name" value="BNAC02G40300D PROTEIN"/>
    <property type="match status" value="1"/>
</dbReference>
<gene>
    <name evidence="2" type="ORF">L195_g013215</name>
</gene>
<reference evidence="2 3" key="1">
    <citation type="journal article" date="2014" name="Am. J. Bot.">
        <title>Genome assembly and annotation for red clover (Trifolium pratense; Fabaceae).</title>
        <authorList>
            <person name="Istvanek J."/>
            <person name="Jaros M."/>
            <person name="Krenek A."/>
            <person name="Repkova J."/>
        </authorList>
    </citation>
    <scope>NUCLEOTIDE SEQUENCE [LARGE SCALE GENOMIC DNA]</scope>
    <source>
        <strain evidence="3">cv. Tatra</strain>
        <tissue evidence="2">Young leaves</tissue>
    </source>
</reference>
<dbReference type="InterPro" id="IPR002156">
    <property type="entry name" value="RNaseH_domain"/>
</dbReference>
<dbReference type="Gene3D" id="3.30.420.10">
    <property type="entry name" value="Ribonuclease H-like superfamily/Ribonuclease H"/>
    <property type="match status" value="1"/>
</dbReference>
<dbReference type="PANTHER" id="PTHR47074:SF48">
    <property type="entry name" value="POLYNUCLEOTIDYL TRANSFERASE, RIBONUCLEASE H-LIKE SUPERFAMILY PROTEIN"/>
    <property type="match status" value="1"/>
</dbReference>
<dbReference type="InterPro" id="IPR036397">
    <property type="entry name" value="RNaseH_sf"/>
</dbReference>
<protein>
    <submittedName>
        <fullName evidence="2">Cytochrome p450</fullName>
    </submittedName>
</protein>
<dbReference type="SUPFAM" id="SSF53098">
    <property type="entry name" value="Ribonuclease H-like"/>
    <property type="match status" value="1"/>
</dbReference>
<evidence type="ECO:0000259" key="1">
    <source>
        <dbReference type="PROSITE" id="PS50076"/>
    </source>
</evidence>
<dbReference type="GO" id="GO:0003676">
    <property type="term" value="F:nucleic acid binding"/>
    <property type="evidence" value="ECO:0007669"/>
    <property type="project" value="InterPro"/>
</dbReference>
<proteinExistence type="predicted"/>
<dbReference type="Pfam" id="PF00226">
    <property type="entry name" value="DnaJ"/>
    <property type="match status" value="1"/>
</dbReference>
<dbReference type="AlphaFoldDB" id="A0A2K3PMI0"/>
<dbReference type="PROSITE" id="PS50076">
    <property type="entry name" value="DNAJ_2"/>
    <property type="match status" value="1"/>
</dbReference>
<dbReference type="InterPro" id="IPR001623">
    <property type="entry name" value="DnaJ_domain"/>
</dbReference>
<dbReference type="InterPro" id="IPR012337">
    <property type="entry name" value="RNaseH-like_sf"/>
</dbReference>
<organism evidence="2 3">
    <name type="scientific">Trifolium pratense</name>
    <name type="common">Red clover</name>
    <dbReference type="NCBI Taxonomy" id="57577"/>
    <lineage>
        <taxon>Eukaryota</taxon>
        <taxon>Viridiplantae</taxon>
        <taxon>Streptophyta</taxon>
        <taxon>Embryophyta</taxon>
        <taxon>Tracheophyta</taxon>
        <taxon>Spermatophyta</taxon>
        <taxon>Magnoliopsida</taxon>
        <taxon>eudicotyledons</taxon>
        <taxon>Gunneridae</taxon>
        <taxon>Pentapetalae</taxon>
        <taxon>rosids</taxon>
        <taxon>fabids</taxon>
        <taxon>Fabales</taxon>
        <taxon>Fabaceae</taxon>
        <taxon>Papilionoideae</taxon>
        <taxon>50 kb inversion clade</taxon>
        <taxon>NPAAA clade</taxon>
        <taxon>Hologalegina</taxon>
        <taxon>IRL clade</taxon>
        <taxon>Trifolieae</taxon>
        <taxon>Trifolium</taxon>
    </lineage>
</organism>
<dbReference type="EMBL" id="ASHM01008568">
    <property type="protein sequence ID" value="PNY16493.1"/>
    <property type="molecule type" value="Genomic_DNA"/>
</dbReference>
<dbReference type="STRING" id="57577.A0A2K3PMI0"/>
<evidence type="ECO:0000313" key="2">
    <source>
        <dbReference type="EMBL" id="PNY16493.1"/>
    </source>
</evidence>
<accession>A0A2K3PMI0</accession>
<evidence type="ECO:0000313" key="3">
    <source>
        <dbReference type="Proteomes" id="UP000236291"/>
    </source>
</evidence>
<dbReference type="InterPro" id="IPR044730">
    <property type="entry name" value="RNase_H-like_dom_plant"/>
</dbReference>
<comment type="caution">
    <text evidence="2">The sequence shown here is derived from an EMBL/GenBank/DDBJ whole genome shotgun (WGS) entry which is preliminary data.</text>
</comment>
<reference evidence="2 3" key="2">
    <citation type="journal article" date="2017" name="Front. Plant Sci.">
        <title>Gene Classification and Mining of Molecular Markers Useful in Red Clover (Trifolium pratense) Breeding.</title>
        <authorList>
            <person name="Istvanek J."/>
            <person name="Dluhosova J."/>
            <person name="Dluhos P."/>
            <person name="Patkova L."/>
            <person name="Nedelnik J."/>
            <person name="Repkova J."/>
        </authorList>
    </citation>
    <scope>NUCLEOTIDE SEQUENCE [LARGE SCALE GENOMIC DNA]</scope>
    <source>
        <strain evidence="3">cv. Tatra</strain>
        <tissue evidence="2">Young leaves</tissue>
    </source>
</reference>
<dbReference type="InterPro" id="IPR036869">
    <property type="entry name" value="J_dom_sf"/>
</dbReference>
<dbReference type="Proteomes" id="UP000236291">
    <property type="component" value="Unassembled WGS sequence"/>
</dbReference>
<dbReference type="CDD" id="cd06222">
    <property type="entry name" value="RNase_H_like"/>
    <property type="match status" value="1"/>
</dbReference>
<dbReference type="GO" id="GO:0004523">
    <property type="term" value="F:RNA-DNA hybrid ribonuclease activity"/>
    <property type="evidence" value="ECO:0007669"/>
    <property type="project" value="InterPro"/>
</dbReference>
<dbReference type="InterPro" id="IPR052929">
    <property type="entry name" value="RNase_H-like_EbsB-rel"/>
</dbReference>
<feature type="non-terminal residue" evidence="2">
    <location>
        <position position="1"/>
    </location>
</feature>
<feature type="domain" description="J" evidence="1">
    <location>
        <begin position="130"/>
        <end position="194"/>
    </location>
</feature>
<name>A0A2K3PMI0_TRIPR</name>
<sequence>RFNFIDGSFSSNLYRVGIGICIRDENGVYVMAKYDQCSPICDVRIGEALGLLSALKWVHELNLGSVDFELDSKLVVDSFHSNKVDVSEFGEIIAHCRKLFSLFYGNSNVEFIRQQANEVAHRLSKAAIFVASPHILVEENAGVNTIRKKYHKLALQLHPDKNEHPKAEIAFKLVCEAYTCLSDATKRKAFNLERQKSFCIKCNKIPYTTTIVPSNSNGSNGSSFKAWNIISKSISSKVRRNIRDMRERFKEEAKVIENCLRTTNSVSKKDSQNRVEKESPVFNPSNYKYQNYPHPRNKVYKNSKTFWYLQTENMGHKDKGDAKAKYTSPIFEVKSSSMDTRKFACVSS</sequence>
<dbReference type="Gene3D" id="1.10.287.110">
    <property type="entry name" value="DnaJ domain"/>
    <property type="match status" value="1"/>
</dbReference>